<dbReference type="InterPro" id="IPR036312">
    <property type="entry name" value="Bifun_inhib/LTP/seed_sf"/>
</dbReference>
<accession>A0A7J6X277</accession>
<evidence type="ECO:0000313" key="4">
    <source>
        <dbReference type="Proteomes" id="UP000554482"/>
    </source>
</evidence>
<feature type="signal peptide" evidence="1">
    <location>
        <begin position="1"/>
        <end position="28"/>
    </location>
</feature>
<organism evidence="3 4">
    <name type="scientific">Thalictrum thalictroides</name>
    <name type="common">Rue-anemone</name>
    <name type="synonym">Anemone thalictroides</name>
    <dbReference type="NCBI Taxonomy" id="46969"/>
    <lineage>
        <taxon>Eukaryota</taxon>
        <taxon>Viridiplantae</taxon>
        <taxon>Streptophyta</taxon>
        <taxon>Embryophyta</taxon>
        <taxon>Tracheophyta</taxon>
        <taxon>Spermatophyta</taxon>
        <taxon>Magnoliopsida</taxon>
        <taxon>Ranunculales</taxon>
        <taxon>Ranunculaceae</taxon>
        <taxon>Thalictroideae</taxon>
        <taxon>Thalictrum</taxon>
    </lineage>
</organism>
<reference evidence="3 4" key="1">
    <citation type="submission" date="2020-06" db="EMBL/GenBank/DDBJ databases">
        <title>Transcriptomic and genomic resources for Thalictrum thalictroides and T. hernandezii: Facilitating candidate gene discovery in an emerging model plant lineage.</title>
        <authorList>
            <person name="Arias T."/>
            <person name="Riano-Pachon D.M."/>
            <person name="Di Stilio V.S."/>
        </authorList>
    </citation>
    <scope>NUCLEOTIDE SEQUENCE [LARGE SCALE GENOMIC DNA]</scope>
    <source>
        <strain evidence="4">cv. WT478/WT964</strain>
        <tissue evidence="3">Leaves</tissue>
    </source>
</reference>
<proteinExistence type="predicted"/>
<dbReference type="PANTHER" id="PTHR31731">
    <property type="match status" value="1"/>
</dbReference>
<dbReference type="OrthoDB" id="696558at2759"/>
<feature type="domain" description="Bifunctional inhibitor/plant lipid transfer protein/seed storage helical" evidence="2">
    <location>
        <begin position="32"/>
        <end position="109"/>
    </location>
</feature>
<evidence type="ECO:0000256" key="1">
    <source>
        <dbReference type="SAM" id="SignalP"/>
    </source>
</evidence>
<dbReference type="SUPFAM" id="SSF47699">
    <property type="entry name" value="Bifunctional inhibitor/lipid-transfer protein/seed storage 2S albumin"/>
    <property type="match status" value="1"/>
</dbReference>
<dbReference type="Pfam" id="PF14547">
    <property type="entry name" value="Hydrophob_seed"/>
    <property type="match status" value="1"/>
</dbReference>
<name>A0A7J6X277_THATH</name>
<dbReference type="Gene3D" id="1.10.110.10">
    <property type="entry name" value="Plant lipid-transfer and hydrophobic proteins"/>
    <property type="match status" value="1"/>
</dbReference>
<dbReference type="Proteomes" id="UP000554482">
    <property type="component" value="Unassembled WGS sequence"/>
</dbReference>
<dbReference type="InterPro" id="IPR027923">
    <property type="entry name" value="Hydrophob_seed_dom"/>
</dbReference>
<dbReference type="InterPro" id="IPR016140">
    <property type="entry name" value="Bifunc_inhib/LTP/seed_store"/>
</dbReference>
<dbReference type="AlphaFoldDB" id="A0A7J6X277"/>
<evidence type="ECO:0000259" key="2">
    <source>
        <dbReference type="SMART" id="SM00499"/>
    </source>
</evidence>
<protein>
    <submittedName>
        <fullName evidence="3">PEARLI1-like lipid transfer protein</fullName>
    </submittedName>
</protein>
<comment type="caution">
    <text evidence="3">The sequence shown here is derived from an EMBL/GenBank/DDBJ whole genome shotgun (WGS) entry which is preliminary data.</text>
</comment>
<dbReference type="SMART" id="SM00499">
    <property type="entry name" value="AAI"/>
    <property type="match status" value="1"/>
</dbReference>
<dbReference type="InterPro" id="IPR051636">
    <property type="entry name" value="Plant_LTP/defense-related"/>
</dbReference>
<gene>
    <name evidence="3" type="ORF">FRX31_006629</name>
</gene>
<keyword evidence="4" id="KW-1185">Reference proteome</keyword>
<evidence type="ECO:0000313" key="3">
    <source>
        <dbReference type="EMBL" id="KAF5203784.1"/>
    </source>
</evidence>
<dbReference type="CDD" id="cd01958">
    <property type="entry name" value="HPS_like"/>
    <property type="match status" value="1"/>
</dbReference>
<dbReference type="EMBL" id="JABWDY010006288">
    <property type="protein sequence ID" value="KAF5203784.1"/>
    <property type="molecule type" value="Genomic_DNA"/>
</dbReference>
<sequence>MGCKTQASAALFLTLNLLLFFAMSTCTTLPTCSIGAPSLSVCSDVLGILIAIPPHPCCSLIDGLDDIEASVCLCNAIKATVAGINLNLTAPVSLILTTCKKKLPSGYQCTV</sequence>
<feature type="chain" id="PRO_5029808171" evidence="1">
    <location>
        <begin position="29"/>
        <end position="111"/>
    </location>
</feature>
<keyword evidence="1" id="KW-0732">Signal</keyword>